<dbReference type="EMBL" id="MPZS01000003">
    <property type="protein sequence ID" value="OOY11364.1"/>
    <property type="molecule type" value="Genomic_DNA"/>
</dbReference>
<protein>
    <recommendedName>
        <fullName evidence="2">DUF5681 domain-containing protein</fullName>
    </recommendedName>
</protein>
<dbReference type="Pfam" id="PF18932">
    <property type="entry name" value="DUF5681"/>
    <property type="match status" value="1"/>
</dbReference>
<dbReference type="Proteomes" id="UP000242224">
    <property type="component" value="Unassembled WGS sequence"/>
</dbReference>
<feature type="domain" description="DUF5681" evidence="2">
    <location>
        <begin position="17"/>
        <end position="75"/>
    </location>
</feature>
<name>A0ABX3MIH0_9RHOB</name>
<gene>
    <name evidence="3" type="ORF">BMG00_16730</name>
</gene>
<evidence type="ECO:0000313" key="3">
    <source>
        <dbReference type="EMBL" id="OOY11364.1"/>
    </source>
</evidence>
<accession>A0ABX3MIH0</accession>
<evidence type="ECO:0000259" key="2">
    <source>
        <dbReference type="Pfam" id="PF18932"/>
    </source>
</evidence>
<reference evidence="3 4" key="1">
    <citation type="submission" date="2016-11" db="EMBL/GenBank/DDBJ databases">
        <title>A multilocus sequence analysis scheme for characterization of bacteria in the genus Thioclava.</title>
        <authorList>
            <person name="Liu Y."/>
            <person name="Shao Z."/>
        </authorList>
    </citation>
    <scope>NUCLEOTIDE SEQUENCE [LARGE SCALE GENOMIC DNA]</scope>
    <source>
        <strain evidence="3 4">11.10-0-13</strain>
    </source>
</reference>
<dbReference type="InterPro" id="IPR043736">
    <property type="entry name" value="DUF5681"/>
</dbReference>
<proteinExistence type="predicted"/>
<organism evidence="3 4">
    <name type="scientific">Thioclava marina</name>
    <dbReference type="NCBI Taxonomy" id="1915077"/>
    <lineage>
        <taxon>Bacteria</taxon>
        <taxon>Pseudomonadati</taxon>
        <taxon>Pseudomonadota</taxon>
        <taxon>Alphaproteobacteria</taxon>
        <taxon>Rhodobacterales</taxon>
        <taxon>Paracoccaceae</taxon>
        <taxon>Thioclava</taxon>
    </lineage>
</organism>
<feature type="compositionally biased region" description="Basic and acidic residues" evidence="1">
    <location>
        <begin position="7"/>
        <end position="17"/>
    </location>
</feature>
<feature type="region of interest" description="Disordered" evidence="1">
    <location>
        <begin position="1"/>
        <end position="38"/>
    </location>
</feature>
<evidence type="ECO:0000256" key="1">
    <source>
        <dbReference type="SAM" id="MobiDB-lite"/>
    </source>
</evidence>
<sequence>MTDENQTEPHEPTHGPDGRFLPGRSGNPRGRPPGPSKQQALLNKMLDEANGILDAVIAKAHEGDPSAAALVLSRIVPSLRSQMKTVQFDLDPSLPLAAQVEQVLLAISTGQLAPDVGKQLIEAISALGNIRALEDLESRLAILEAKEIR</sequence>
<comment type="caution">
    <text evidence="3">The sequence shown here is derived from an EMBL/GenBank/DDBJ whole genome shotgun (WGS) entry which is preliminary data.</text>
</comment>
<dbReference type="RefSeq" id="WP_211274154.1">
    <property type="nucleotide sequence ID" value="NZ_MPZS01000003.1"/>
</dbReference>
<keyword evidence="4" id="KW-1185">Reference proteome</keyword>
<evidence type="ECO:0000313" key="4">
    <source>
        <dbReference type="Proteomes" id="UP000242224"/>
    </source>
</evidence>